<dbReference type="PANTHER" id="PTHR35908">
    <property type="entry name" value="HYPOTHETICAL FUSION PROTEIN"/>
    <property type="match status" value="1"/>
</dbReference>
<evidence type="ECO:0000259" key="1">
    <source>
        <dbReference type="Pfam" id="PF18029"/>
    </source>
</evidence>
<evidence type="ECO:0000313" key="3">
    <source>
        <dbReference type="Proteomes" id="UP000474718"/>
    </source>
</evidence>
<evidence type="ECO:0000313" key="2">
    <source>
        <dbReference type="EMBL" id="MZL68325.1"/>
    </source>
</evidence>
<proteinExistence type="predicted"/>
<dbReference type="CDD" id="cd06587">
    <property type="entry name" value="VOC"/>
    <property type="match status" value="1"/>
</dbReference>
<name>A0ABW9WR34_9FIRM</name>
<reference evidence="2 3" key="1">
    <citation type="journal article" date="2019" name="Nat. Med.">
        <title>A library of human gut bacterial isolates paired with longitudinal multiomics data enables mechanistic microbiome research.</title>
        <authorList>
            <person name="Poyet M."/>
            <person name="Groussin M."/>
            <person name="Gibbons S.M."/>
            <person name="Avila-Pacheco J."/>
            <person name="Jiang X."/>
            <person name="Kearney S.M."/>
            <person name="Perrotta A.R."/>
            <person name="Berdy B."/>
            <person name="Zhao S."/>
            <person name="Lieberman T.D."/>
            <person name="Swanson P.K."/>
            <person name="Smith M."/>
            <person name="Roesemann S."/>
            <person name="Alexander J.E."/>
            <person name="Rich S.A."/>
            <person name="Livny J."/>
            <person name="Vlamakis H."/>
            <person name="Clish C."/>
            <person name="Bullock K."/>
            <person name="Deik A."/>
            <person name="Scott J."/>
            <person name="Pierce K.A."/>
            <person name="Xavier R.J."/>
            <person name="Alm E.J."/>
        </authorList>
    </citation>
    <scope>NUCLEOTIDE SEQUENCE [LARGE SCALE GENOMIC DNA]</scope>
    <source>
        <strain evidence="2 3">BIOML-A2</strain>
    </source>
</reference>
<dbReference type="InterPro" id="IPR029068">
    <property type="entry name" value="Glyas_Bleomycin-R_OHBP_Dase"/>
</dbReference>
<dbReference type="RefSeq" id="WP_044993523.1">
    <property type="nucleotide sequence ID" value="NZ_FQVY01000006.1"/>
</dbReference>
<comment type="caution">
    <text evidence="2">The sequence shown here is derived from an EMBL/GenBank/DDBJ whole genome shotgun (WGS) entry which is preliminary data.</text>
</comment>
<dbReference type="Pfam" id="PF18029">
    <property type="entry name" value="Glyoxalase_6"/>
    <property type="match status" value="1"/>
</dbReference>
<dbReference type="Proteomes" id="UP000474718">
    <property type="component" value="Unassembled WGS sequence"/>
</dbReference>
<feature type="domain" description="Glyoxalase-like" evidence="1">
    <location>
        <begin position="10"/>
        <end position="123"/>
    </location>
</feature>
<dbReference type="Gene3D" id="3.10.180.10">
    <property type="entry name" value="2,3-Dihydroxybiphenyl 1,2-Dioxygenase, domain 1"/>
    <property type="match status" value="1"/>
</dbReference>
<gene>
    <name evidence="2" type="ORF">GT747_00855</name>
</gene>
<dbReference type="InterPro" id="IPR041581">
    <property type="entry name" value="Glyoxalase_6"/>
</dbReference>
<dbReference type="SUPFAM" id="SSF54593">
    <property type="entry name" value="Glyoxalase/Bleomycin resistance protein/Dihydroxybiphenyl dioxygenase"/>
    <property type="match status" value="1"/>
</dbReference>
<protein>
    <submittedName>
        <fullName evidence="2">VOC family protein</fullName>
    </submittedName>
</protein>
<keyword evidence="3" id="KW-1185">Reference proteome</keyword>
<dbReference type="PANTHER" id="PTHR35908:SF1">
    <property type="entry name" value="CONSERVED PROTEIN"/>
    <property type="match status" value="1"/>
</dbReference>
<sequence length="130" mass="14967">MALDLVGWNVVLDSDRADELSAFYEKLLGWTRFKGEEYTVLVNLEQTGTPTWLTIQQVDDYVPPVWPATLDKQQQMAHLDFHVQDVEEGVKYALSCGASISEHQYDDRWRVMIDPAGHPFCILPPIMPWM</sequence>
<organism evidence="2 3">
    <name type="scientific">Bittarella massiliensis</name>
    <name type="common">ex Durand et al. 2017</name>
    <dbReference type="NCBI Taxonomy" id="1720313"/>
    <lineage>
        <taxon>Bacteria</taxon>
        <taxon>Bacillati</taxon>
        <taxon>Bacillota</taxon>
        <taxon>Clostridia</taxon>
        <taxon>Eubacteriales</taxon>
        <taxon>Oscillospiraceae</taxon>
        <taxon>Bittarella (ex Durand et al. 2017)</taxon>
    </lineage>
</organism>
<accession>A0ABW9WR34</accession>
<dbReference type="EMBL" id="WWVX01000001">
    <property type="protein sequence ID" value="MZL68325.1"/>
    <property type="molecule type" value="Genomic_DNA"/>
</dbReference>